<dbReference type="Proteomes" id="UP000016931">
    <property type="component" value="Unassembled WGS sequence"/>
</dbReference>
<evidence type="ECO:0000313" key="3">
    <source>
        <dbReference type="Proteomes" id="UP000016931"/>
    </source>
</evidence>
<dbReference type="HOGENOM" id="CLU_090064_1_0_1"/>
<sequence length="153" mass="17139">MSDPPPSPPEVPPPNIEKYRKTVHNVALAALVACPVLALLPPRKLDIYTILLIATTGHSANYLVREKSGRSLWQMATRQQPAQMQQPMEGVASSSVVGELQKEARARGYESGWKAERQKEIKEDVEEGKEFSDMIIDQVWEVWNQGKKKSGED</sequence>
<dbReference type="EMBL" id="KB456261">
    <property type="protein sequence ID" value="EMF15817.1"/>
    <property type="molecule type" value="Genomic_DNA"/>
</dbReference>
<dbReference type="OrthoDB" id="5411041at2759"/>
<dbReference type="RefSeq" id="XP_016763938.1">
    <property type="nucleotide sequence ID" value="XM_016900603.1"/>
</dbReference>
<protein>
    <submittedName>
        <fullName evidence="2">Uncharacterized protein</fullName>
    </submittedName>
</protein>
<dbReference type="eggNOG" id="ENOG502SD8H">
    <property type="taxonomic scope" value="Eukaryota"/>
</dbReference>
<dbReference type="GeneID" id="27897740"/>
<name>M3B7H1_SPHMS</name>
<organism evidence="2 3">
    <name type="scientific">Sphaerulina musiva (strain SO2202)</name>
    <name type="common">Poplar stem canker fungus</name>
    <name type="synonym">Septoria musiva</name>
    <dbReference type="NCBI Taxonomy" id="692275"/>
    <lineage>
        <taxon>Eukaryota</taxon>
        <taxon>Fungi</taxon>
        <taxon>Dikarya</taxon>
        <taxon>Ascomycota</taxon>
        <taxon>Pezizomycotina</taxon>
        <taxon>Dothideomycetes</taxon>
        <taxon>Dothideomycetidae</taxon>
        <taxon>Mycosphaerellales</taxon>
        <taxon>Mycosphaerellaceae</taxon>
        <taxon>Sphaerulina</taxon>
    </lineage>
</organism>
<reference evidence="2 3" key="1">
    <citation type="journal article" date="2012" name="PLoS Pathog.">
        <title>Diverse lifestyles and strategies of plant pathogenesis encoded in the genomes of eighteen Dothideomycetes fungi.</title>
        <authorList>
            <person name="Ohm R.A."/>
            <person name="Feau N."/>
            <person name="Henrissat B."/>
            <person name="Schoch C.L."/>
            <person name="Horwitz B.A."/>
            <person name="Barry K.W."/>
            <person name="Condon B.J."/>
            <person name="Copeland A.C."/>
            <person name="Dhillon B."/>
            <person name="Glaser F."/>
            <person name="Hesse C.N."/>
            <person name="Kosti I."/>
            <person name="LaButti K."/>
            <person name="Lindquist E.A."/>
            <person name="Lucas S."/>
            <person name="Salamov A.A."/>
            <person name="Bradshaw R.E."/>
            <person name="Ciuffetti L."/>
            <person name="Hamelin R.C."/>
            <person name="Kema G.H.J."/>
            <person name="Lawrence C."/>
            <person name="Scott J.A."/>
            <person name="Spatafora J.W."/>
            <person name="Turgeon B.G."/>
            <person name="de Wit P.J.G.M."/>
            <person name="Zhong S."/>
            <person name="Goodwin S.B."/>
            <person name="Grigoriev I.V."/>
        </authorList>
    </citation>
    <scope>NUCLEOTIDE SEQUENCE [LARGE SCALE GENOMIC DNA]</scope>
    <source>
        <strain evidence="2 3">SO2202</strain>
    </source>
</reference>
<evidence type="ECO:0000256" key="1">
    <source>
        <dbReference type="SAM" id="MobiDB-lite"/>
    </source>
</evidence>
<feature type="compositionally biased region" description="Polar residues" evidence="1">
    <location>
        <begin position="78"/>
        <end position="96"/>
    </location>
</feature>
<keyword evidence="3" id="KW-1185">Reference proteome</keyword>
<dbReference type="OMA" id="WMGGESE"/>
<evidence type="ECO:0000313" key="2">
    <source>
        <dbReference type="EMBL" id="EMF15817.1"/>
    </source>
</evidence>
<proteinExistence type="predicted"/>
<dbReference type="AlphaFoldDB" id="M3B7H1"/>
<gene>
    <name evidence="2" type="ORF">SEPMUDRAFT_106017</name>
</gene>
<feature type="region of interest" description="Disordered" evidence="1">
    <location>
        <begin position="78"/>
        <end position="97"/>
    </location>
</feature>
<accession>M3B7H1</accession>